<dbReference type="Pfam" id="PF07679">
    <property type="entry name" value="I-set"/>
    <property type="match status" value="1"/>
</dbReference>
<dbReference type="PROSITE" id="PS50835">
    <property type="entry name" value="IG_LIKE"/>
    <property type="match status" value="1"/>
</dbReference>
<dbReference type="FunFam" id="2.60.40.10:FF:000503">
    <property type="entry name" value="Hemicentin 1"/>
    <property type="match status" value="1"/>
</dbReference>
<dbReference type="InterPro" id="IPR036179">
    <property type="entry name" value="Ig-like_dom_sf"/>
</dbReference>
<organism evidence="3 4">
    <name type="scientific">Apteryx owenii</name>
    <name type="common">Little spotted kiwi</name>
    <dbReference type="NCBI Taxonomy" id="8824"/>
    <lineage>
        <taxon>Eukaryota</taxon>
        <taxon>Metazoa</taxon>
        <taxon>Chordata</taxon>
        <taxon>Craniata</taxon>
        <taxon>Vertebrata</taxon>
        <taxon>Euteleostomi</taxon>
        <taxon>Archelosauria</taxon>
        <taxon>Archosauria</taxon>
        <taxon>Dinosauria</taxon>
        <taxon>Saurischia</taxon>
        <taxon>Theropoda</taxon>
        <taxon>Coelurosauria</taxon>
        <taxon>Aves</taxon>
        <taxon>Palaeognathae</taxon>
        <taxon>Apterygiformes</taxon>
        <taxon>Apterygidae</taxon>
        <taxon>Apteryx</taxon>
    </lineage>
</organism>
<evidence type="ECO:0000259" key="2">
    <source>
        <dbReference type="PROSITE" id="PS50835"/>
    </source>
</evidence>
<evidence type="ECO:0000313" key="4">
    <source>
        <dbReference type="Proteomes" id="UP000694424"/>
    </source>
</evidence>
<dbReference type="PANTHER" id="PTHR10075">
    <property type="entry name" value="BASIGIN RELATED"/>
    <property type="match status" value="1"/>
</dbReference>
<dbReference type="SMART" id="SM00409">
    <property type="entry name" value="IG"/>
    <property type="match status" value="1"/>
</dbReference>
<evidence type="ECO:0000256" key="1">
    <source>
        <dbReference type="ARBA" id="ARBA00023319"/>
    </source>
</evidence>
<dbReference type="SMART" id="SM00408">
    <property type="entry name" value="IGc2"/>
    <property type="match status" value="1"/>
</dbReference>
<keyword evidence="1" id="KW-0393">Immunoglobulin domain</keyword>
<dbReference type="SUPFAM" id="SSF48726">
    <property type="entry name" value="Immunoglobulin"/>
    <property type="match status" value="1"/>
</dbReference>
<dbReference type="Ensembl" id="ENSAOWT00000009832.1">
    <property type="protein sequence ID" value="ENSAOWP00000008692.1"/>
    <property type="gene ID" value="ENSAOWG00000005962.1"/>
</dbReference>
<dbReference type="PANTHER" id="PTHR10075:SF14">
    <property type="entry name" value="CELL ADHESION MOLECULE DSCAM2-RELATED"/>
    <property type="match status" value="1"/>
</dbReference>
<protein>
    <recommendedName>
        <fullName evidence="2">Ig-like domain-containing protein</fullName>
    </recommendedName>
</protein>
<reference evidence="3" key="2">
    <citation type="submission" date="2025-09" db="UniProtKB">
        <authorList>
            <consortium name="Ensembl"/>
        </authorList>
    </citation>
    <scope>IDENTIFICATION</scope>
</reference>
<name>A0A8B9PC81_APTOW</name>
<proteinExistence type="predicted"/>
<dbReference type="Gene3D" id="2.60.40.10">
    <property type="entry name" value="Immunoglobulins"/>
    <property type="match status" value="2"/>
</dbReference>
<reference evidence="3" key="1">
    <citation type="submission" date="2025-08" db="UniProtKB">
        <authorList>
            <consortium name="Ensembl"/>
        </authorList>
    </citation>
    <scope>IDENTIFICATION</scope>
</reference>
<dbReference type="InterPro" id="IPR003598">
    <property type="entry name" value="Ig_sub2"/>
</dbReference>
<dbReference type="InterPro" id="IPR003599">
    <property type="entry name" value="Ig_sub"/>
</dbReference>
<dbReference type="InterPro" id="IPR007110">
    <property type="entry name" value="Ig-like_dom"/>
</dbReference>
<sequence length="179" mass="18781">RESANRLEFLLLTFKRPQILPPVLEETPESSEEQVVMAGSEVTFACKATGSPMPALSWLKDGEPLAPESNGAGSRLHLEAVGPADSGVYSCLAVNEAGEASKHFRLVVMGTCPPGRWERRLGGGSKARLAHPLVCAAKGNPEPRITWTANGQPVTGAWGAGRNAQQGAYYGGWGAAGDG</sequence>
<accession>A0A8B9PC81</accession>
<dbReference type="Proteomes" id="UP000694424">
    <property type="component" value="Unplaced"/>
</dbReference>
<evidence type="ECO:0000313" key="3">
    <source>
        <dbReference type="Ensembl" id="ENSAOWP00000008692.1"/>
    </source>
</evidence>
<dbReference type="InterPro" id="IPR013098">
    <property type="entry name" value="Ig_I-set"/>
</dbReference>
<dbReference type="InterPro" id="IPR013783">
    <property type="entry name" value="Ig-like_fold"/>
</dbReference>
<feature type="domain" description="Ig-like" evidence="2">
    <location>
        <begin position="22"/>
        <end position="107"/>
    </location>
</feature>
<keyword evidence="4" id="KW-1185">Reference proteome</keyword>
<dbReference type="AlphaFoldDB" id="A0A8B9PC81"/>